<accession>A0A660E682</accession>
<feature type="domain" description="Phage-Barnase-EndoU-ColicinE5/D-RelE like nuclease 4" evidence="1">
    <location>
        <begin position="34"/>
        <end position="167"/>
    </location>
</feature>
<dbReference type="Proteomes" id="UP000289996">
    <property type="component" value="Unassembled WGS sequence"/>
</dbReference>
<dbReference type="EMBL" id="UYIG01000112">
    <property type="protein sequence ID" value="VDG28483.1"/>
    <property type="molecule type" value="Genomic_DNA"/>
</dbReference>
<evidence type="ECO:0000313" key="3">
    <source>
        <dbReference type="Proteomes" id="UP000289996"/>
    </source>
</evidence>
<keyword evidence="3" id="KW-1185">Reference proteome</keyword>
<dbReference type="AlphaFoldDB" id="A0A660E682"/>
<sequence>MKYPQEYKRATSQDLKRIRLKMNDLKMAFSYVETELCDRERYYFYQKAGKVAAIQLNVKRENFMHLCGLSYKNGGAKRFWHDLKRNHLVLENLLVKADGTTFQKLQVINLLPELSKLDLKITSAGKYLKLQYDHAIRTRRELMAIAFQFDTDGYIPLSLLNLSDTKFRNNELYGVLAIVDCFESSKILVAATKTPDYWLTKVHR</sequence>
<dbReference type="OrthoDB" id="2361603at2"/>
<proteinExistence type="predicted"/>
<dbReference type="RefSeq" id="WP_130844785.1">
    <property type="nucleotide sequence ID" value="NZ_BJDY01000004.1"/>
</dbReference>
<dbReference type="InterPro" id="IPR041420">
    <property type="entry name" value="PBECR4"/>
</dbReference>
<dbReference type="Pfam" id="PF18813">
    <property type="entry name" value="PBECR4"/>
    <property type="match status" value="1"/>
</dbReference>
<name>A0A660E682_9LACO</name>
<protein>
    <recommendedName>
        <fullName evidence="1">Phage-Barnase-EndoU-ColicinE5/D-RelE like nuclease 4 domain-containing protein</fullName>
    </recommendedName>
</protein>
<evidence type="ECO:0000259" key="1">
    <source>
        <dbReference type="Pfam" id="PF18813"/>
    </source>
</evidence>
<evidence type="ECO:0000313" key="2">
    <source>
        <dbReference type="EMBL" id="VDG28483.1"/>
    </source>
</evidence>
<gene>
    <name evidence="2" type="ORF">MUDAN_MDHGFNIF_00669</name>
</gene>
<organism evidence="2 3">
    <name type="scientific">Lactiplantibacillus mudanjiangensis</name>
    <dbReference type="NCBI Taxonomy" id="1296538"/>
    <lineage>
        <taxon>Bacteria</taxon>
        <taxon>Bacillati</taxon>
        <taxon>Bacillota</taxon>
        <taxon>Bacilli</taxon>
        <taxon>Lactobacillales</taxon>
        <taxon>Lactobacillaceae</taxon>
        <taxon>Lactiplantibacillus</taxon>
    </lineage>
</organism>
<reference evidence="2 3" key="1">
    <citation type="submission" date="2018-11" db="EMBL/GenBank/DDBJ databases">
        <authorList>
            <person name="Wuyts S."/>
        </authorList>
    </citation>
    <scope>NUCLEOTIDE SEQUENCE [LARGE SCALE GENOMIC DNA]</scope>
    <source>
        <strain evidence="2">Lactobacillus mudanjiangensis AMBF249</strain>
    </source>
</reference>